<feature type="region of interest" description="Disordered" evidence="1">
    <location>
        <begin position="53"/>
        <end position="87"/>
    </location>
</feature>
<evidence type="ECO:0000313" key="2">
    <source>
        <dbReference type="EMBL" id="TCO15203.1"/>
    </source>
</evidence>
<dbReference type="Proteomes" id="UP000294881">
    <property type="component" value="Unassembled WGS sequence"/>
</dbReference>
<dbReference type="AlphaFoldDB" id="A0A4R2GWL2"/>
<proteinExistence type="predicted"/>
<evidence type="ECO:0000256" key="1">
    <source>
        <dbReference type="SAM" id="MobiDB-lite"/>
    </source>
</evidence>
<accession>A0A4R2GWL2</accession>
<keyword evidence="3" id="KW-1185">Reference proteome</keyword>
<evidence type="ECO:0000313" key="3">
    <source>
        <dbReference type="Proteomes" id="UP000294881"/>
    </source>
</evidence>
<gene>
    <name evidence="2" type="ORF">EV666_102181</name>
</gene>
<dbReference type="EMBL" id="SLWL01000002">
    <property type="protein sequence ID" value="TCO15203.1"/>
    <property type="molecule type" value="Genomic_DNA"/>
</dbReference>
<reference evidence="2 3" key="1">
    <citation type="submission" date="2019-03" db="EMBL/GenBank/DDBJ databases">
        <title>Genomic Encyclopedia of Type Strains, Phase IV (KMG-IV): sequencing the most valuable type-strain genomes for metagenomic binning, comparative biology and taxonomic classification.</title>
        <authorList>
            <person name="Goeker M."/>
        </authorList>
    </citation>
    <scope>NUCLEOTIDE SEQUENCE [LARGE SCALE GENOMIC DNA]</scope>
    <source>
        <strain evidence="2 3">DSM 22958</strain>
    </source>
</reference>
<organism evidence="2 3">
    <name type="scientific">Camelimonas lactis</name>
    <dbReference type="NCBI Taxonomy" id="659006"/>
    <lineage>
        <taxon>Bacteria</taxon>
        <taxon>Pseudomonadati</taxon>
        <taxon>Pseudomonadota</taxon>
        <taxon>Alphaproteobacteria</taxon>
        <taxon>Hyphomicrobiales</taxon>
        <taxon>Chelatococcaceae</taxon>
        <taxon>Camelimonas</taxon>
    </lineage>
</organism>
<comment type="caution">
    <text evidence="2">The sequence shown here is derived from an EMBL/GenBank/DDBJ whole genome shotgun (WGS) entry which is preliminary data.</text>
</comment>
<name>A0A4R2GWL2_9HYPH</name>
<protein>
    <submittedName>
        <fullName evidence="2">Uncharacterized protein</fullName>
    </submittedName>
</protein>
<dbReference type="RefSeq" id="WP_132003344.1">
    <property type="nucleotide sequence ID" value="NZ_JBHUNN010000002.1"/>
</dbReference>
<sequence>MTSIFWRPEEASLKSFRSTTSSSGASTLVITLSVDDPMQLGHLISDLRDIQHEQDAAKKKAQKQRKSSNAQPALPKPAGLLTYGDDR</sequence>